<reference evidence="2" key="1">
    <citation type="journal article" date="2023" name="Plant J.">
        <title>Genome sequences and population genomics provide insights into the demographic history, inbreeding, and mutation load of two 'living fossil' tree species of Dipteronia.</title>
        <authorList>
            <person name="Feng Y."/>
            <person name="Comes H.P."/>
            <person name="Chen J."/>
            <person name="Zhu S."/>
            <person name="Lu R."/>
            <person name="Zhang X."/>
            <person name="Li P."/>
            <person name="Qiu J."/>
            <person name="Olsen K.M."/>
            <person name="Qiu Y."/>
        </authorList>
    </citation>
    <scope>NUCLEOTIDE SEQUENCE</scope>
    <source>
        <strain evidence="2">NBL</strain>
    </source>
</reference>
<dbReference type="AlphaFoldDB" id="A0AAD9ZWE9"/>
<feature type="compositionally biased region" description="Basic and acidic residues" evidence="1">
    <location>
        <begin position="78"/>
        <end position="90"/>
    </location>
</feature>
<dbReference type="Proteomes" id="UP001281410">
    <property type="component" value="Unassembled WGS sequence"/>
</dbReference>
<gene>
    <name evidence="2" type="ORF">Dsin_025446</name>
</gene>
<comment type="caution">
    <text evidence="2">The sequence shown here is derived from an EMBL/GenBank/DDBJ whole genome shotgun (WGS) entry which is preliminary data.</text>
</comment>
<proteinExistence type="predicted"/>
<evidence type="ECO:0000313" key="3">
    <source>
        <dbReference type="Proteomes" id="UP001281410"/>
    </source>
</evidence>
<dbReference type="EMBL" id="JANJYJ010000008">
    <property type="protein sequence ID" value="KAK3194136.1"/>
    <property type="molecule type" value="Genomic_DNA"/>
</dbReference>
<accession>A0AAD9ZWE9</accession>
<protein>
    <submittedName>
        <fullName evidence="2">Uncharacterized protein</fullName>
    </submittedName>
</protein>
<evidence type="ECO:0000256" key="1">
    <source>
        <dbReference type="SAM" id="MobiDB-lite"/>
    </source>
</evidence>
<sequence>MSSQKKPSNSLYPEVILSNPETVPVSSTSSSSLYPSIDVKDMAENLYPEENDADSNIANCPPPSEQVLVKITGGYSPPDRERKERRASLR</sequence>
<organism evidence="2 3">
    <name type="scientific">Dipteronia sinensis</name>
    <dbReference type="NCBI Taxonomy" id="43782"/>
    <lineage>
        <taxon>Eukaryota</taxon>
        <taxon>Viridiplantae</taxon>
        <taxon>Streptophyta</taxon>
        <taxon>Embryophyta</taxon>
        <taxon>Tracheophyta</taxon>
        <taxon>Spermatophyta</taxon>
        <taxon>Magnoliopsida</taxon>
        <taxon>eudicotyledons</taxon>
        <taxon>Gunneridae</taxon>
        <taxon>Pentapetalae</taxon>
        <taxon>rosids</taxon>
        <taxon>malvids</taxon>
        <taxon>Sapindales</taxon>
        <taxon>Sapindaceae</taxon>
        <taxon>Hippocastanoideae</taxon>
        <taxon>Acereae</taxon>
        <taxon>Dipteronia</taxon>
    </lineage>
</organism>
<name>A0AAD9ZWE9_9ROSI</name>
<feature type="region of interest" description="Disordered" evidence="1">
    <location>
        <begin position="70"/>
        <end position="90"/>
    </location>
</feature>
<keyword evidence="3" id="KW-1185">Reference proteome</keyword>
<evidence type="ECO:0000313" key="2">
    <source>
        <dbReference type="EMBL" id="KAK3194136.1"/>
    </source>
</evidence>